<name>A0A7W6DQU2_9RHOB</name>
<dbReference type="PROSITE" id="PS50931">
    <property type="entry name" value="HTH_LYSR"/>
    <property type="match status" value="1"/>
</dbReference>
<dbReference type="GO" id="GO:0003700">
    <property type="term" value="F:DNA-binding transcription factor activity"/>
    <property type="evidence" value="ECO:0007669"/>
    <property type="project" value="InterPro"/>
</dbReference>
<gene>
    <name evidence="6" type="ORF">GGQ68_002359</name>
</gene>
<dbReference type="Gene3D" id="3.40.190.290">
    <property type="match status" value="1"/>
</dbReference>
<dbReference type="InterPro" id="IPR036390">
    <property type="entry name" value="WH_DNA-bd_sf"/>
</dbReference>
<reference evidence="6 7" key="1">
    <citation type="submission" date="2020-08" db="EMBL/GenBank/DDBJ databases">
        <title>Genomic Encyclopedia of Type Strains, Phase IV (KMG-IV): sequencing the most valuable type-strain genomes for metagenomic binning, comparative biology and taxonomic classification.</title>
        <authorList>
            <person name="Goeker M."/>
        </authorList>
    </citation>
    <scope>NUCLEOTIDE SEQUENCE [LARGE SCALE GENOMIC DNA]</scope>
    <source>
        <strain evidence="6 7">DSM 102235</strain>
    </source>
</reference>
<dbReference type="Gene3D" id="1.10.10.10">
    <property type="entry name" value="Winged helix-like DNA-binding domain superfamily/Winged helix DNA-binding domain"/>
    <property type="match status" value="1"/>
</dbReference>
<dbReference type="PANTHER" id="PTHR30419:SF8">
    <property type="entry name" value="NITROGEN ASSIMILATION TRANSCRIPTIONAL ACTIVATOR-RELATED"/>
    <property type="match status" value="1"/>
</dbReference>
<dbReference type="AlphaFoldDB" id="A0A7W6DQU2"/>
<dbReference type="Pfam" id="PF00126">
    <property type="entry name" value="HTH_1"/>
    <property type="match status" value="1"/>
</dbReference>
<evidence type="ECO:0000313" key="7">
    <source>
        <dbReference type="Proteomes" id="UP000541426"/>
    </source>
</evidence>
<comment type="similarity">
    <text evidence="1">Belongs to the LysR transcriptional regulatory family.</text>
</comment>
<accession>A0A7W6DQU2</accession>
<evidence type="ECO:0000256" key="3">
    <source>
        <dbReference type="ARBA" id="ARBA00023125"/>
    </source>
</evidence>
<keyword evidence="3 6" id="KW-0238">DNA-binding</keyword>
<evidence type="ECO:0000256" key="1">
    <source>
        <dbReference type="ARBA" id="ARBA00009437"/>
    </source>
</evidence>
<dbReference type="InterPro" id="IPR036388">
    <property type="entry name" value="WH-like_DNA-bd_sf"/>
</dbReference>
<organism evidence="6 7">
    <name type="scientific">Sagittula marina</name>
    <dbReference type="NCBI Taxonomy" id="943940"/>
    <lineage>
        <taxon>Bacteria</taxon>
        <taxon>Pseudomonadati</taxon>
        <taxon>Pseudomonadota</taxon>
        <taxon>Alphaproteobacteria</taxon>
        <taxon>Rhodobacterales</taxon>
        <taxon>Roseobacteraceae</taxon>
        <taxon>Sagittula</taxon>
    </lineage>
</organism>
<dbReference type="PRINTS" id="PR00039">
    <property type="entry name" value="HTHLYSR"/>
</dbReference>
<evidence type="ECO:0000256" key="4">
    <source>
        <dbReference type="ARBA" id="ARBA00023163"/>
    </source>
</evidence>
<sequence>MSAPLIQRLRPPQLKLIRAIHDVGKLQLAAEAVGMSQPAASRMLAEIETHVGAPLFERLPRGMVSTEIGAAFVRHARVILTEIDALAAEVGKLHGGKAGVVRVGTVTGPAVSALVPALTAIRAEVPDIQPTIEVAPSVTLIRGLDEGRFDFVLARLVGDNQVRSFEAHPGRTEVISFLVRASHPLAGKTVSLAETQPYDFVIQEAGSPIRNALENAFLSSHLHTPDKVTNSSSLLVALSLITGSNAIAPLTREVAQMLARTGMDLDVITTTESIVVSPFLVLQSRHHALSPMAQRLRDEVLRRL</sequence>
<feature type="domain" description="HTH lysR-type" evidence="5">
    <location>
        <begin position="9"/>
        <end position="66"/>
    </location>
</feature>
<protein>
    <submittedName>
        <fullName evidence="6">DNA-binding transcriptional LysR family regulator</fullName>
    </submittedName>
</protein>
<proteinExistence type="inferred from homology"/>
<dbReference type="Pfam" id="PF03466">
    <property type="entry name" value="LysR_substrate"/>
    <property type="match status" value="1"/>
</dbReference>
<dbReference type="InterPro" id="IPR005119">
    <property type="entry name" value="LysR_subst-bd"/>
</dbReference>
<dbReference type="InterPro" id="IPR000847">
    <property type="entry name" value="LysR_HTH_N"/>
</dbReference>
<dbReference type="GO" id="GO:0005829">
    <property type="term" value="C:cytosol"/>
    <property type="evidence" value="ECO:0007669"/>
    <property type="project" value="TreeGrafter"/>
</dbReference>
<dbReference type="SUPFAM" id="SSF46785">
    <property type="entry name" value="Winged helix' DNA-binding domain"/>
    <property type="match status" value="1"/>
</dbReference>
<keyword evidence="2" id="KW-0805">Transcription regulation</keyword>
<keyword evidence="7" id="KW-1185">Reference proteome</keyword>
<dbReference type="Proteomes" id="UP000541426">
    <property type="component" value="Unassembled WGS sequence"/>
</dbReference>
<comment type="caution">
    <text evidence="6">The sequence shown here is derived from an EMBL/GenBank/DDBJ whole genome shotgun (WGS) entry which is preliminary data.</text>
</comment>
<dbReference type="PANTHER" id="PTHR30419">
    <property type="entry name" value="HTH-TYPE TRANSCRIPTIONAL REGULATOR YBHD"/>
    <property type="match status" value="1"/>
</dbReference>
<dbReference type="EMBL" id="JACIEJ010000005">
    <property type="protein sequence ID" value="MBB3986021.1"/>
    <property type="molecule type" value="Genomic_DNA"/>
</dbReference>
<evidence type="ECO:0000256" key="2">
    <source>
        <dbReference type="ARBA" id="ARBA00023015"/>
    </source>
</evidence>
<dbReference type="InterPro" id="IPR050950">
    <property type="entry name" value="HTH-type_LysR_regulators"/>
</dbReference>
<dbReference type="GO" id="GO:0003677">
    <property type="term" value="F:DNA binding"/>
    <property type="evidence" value="ECO:0007669"/>
    <property type="project" value="UniProtKB-KW"/>
</dbReference>
<keyword evidence="4" id="KW-0804">Transcription</keyword>
<dbReference type="RefSeq" id="WP_183966076.1">
    <property type="nucleotide sequence ID" value="NZ_BAABBZ010000007.1"/>
</dbReference>
<evidence type="ECO:0000313" key="6">
    <source>
        <dbReference type="EMBL" id="MBB3986021.1"/>
    </source>
</evidence>
<evidence type="ECO:0000259" key="5">
    <source>
        <dbReference type="PROSITE" id="PS50931"/>
    </source>
</evidence>
<dbReference type="SUPFAM" id="SSF53850">
    <property type="entry name" value="Periplasmic binding protein-like II"/>
    <property type="match status" value="1"/>
</dbReference>